<keyword evidence="2" id="KW-0804">Transcription</keyword>
<keyword evidence="1" id="KW-0805">Transcription regulation</keyword>
<dbReference type="SUPFAM" id="SSF55781">
    <property type="entry name" value="GAF domain-like"/>
    <property type="match status" value="1"/>
</dbReference>
<dbReference type="SMART" id="SM01012">
    <property type="entry name" value="ANTAR"/>
    <property type="match status" value="1"/>
</dbReference>
<dbReference type="InterPro" id="IPR012074">
    <property type="entry name" value="GAF_ANTAR"/>
</dbReference>
<proteinExistence type="predicted"/>
<keyword evidence="5" id="KW-1185">Reference proteome</keyword>
<dbReference type="Pfam" id="PF03861">
    <property type="entry name" value="ANTAR"/>
    <property type="match status" value="1"/>
</dbReference>
<organism evidence="4 5">
    <name type="scientific">Kitasatospora terrestris</name>
    <dbReference type="NCBI Taxonomy" id="258051"/>
    <lineage>
        <taxon>Bacteria</taxon>
        <taxon>Bacillati</taxon>
        <taxon>Actinomycetota</taxon>
        <taxon>Actinomycetes</taxon>
        <taxon>Kitasatosporales</taxon>
        <taxon>Streptomycetaceae</taxon>
        <taxon>Kitasatospora</taxon>
    </lineage>
</organism>
<feature type="domain" description="ANTAR" evidence="3">
    <location>
        <begin position="152"/>
        <end position="229"/>
    </location>
</feature>
<evidence type="ECO:0000313" key="4">
    <source>
        <dbReference type="EMBL" id="GAA4883707.1"/>
    </source>
</evidence>
<gene>
    <name evidence="4" type="ORF">GCM10023235_75460</name>
</gene>
<evidence type="ECO:0000313" key="5">
    <source>
        <dbReference type="Proteomes" id="UP001501752"/>
    </source>
</evidence>
<name>A0ABP9ENL6_9ACTN</name>
<dbReference type="Gene3D" id="3.30.450.40">
    <property type="match status" value="1"/>
</dbReference>
<reference evidence="5" key="1">
    <citation type="journal article" date="2019" name="Int. J. Syst. Evol. Microbiol.">
        <title>The Global Catalogue of Microorganisms (GCM) 10K type strain sequencing project: providing services to taxonomists for standard genome sequencing and annotation.</title>
        <authorList>
            <consortium name="The Broad Institute Genomics Platform"/>
            <consortium name="The Broad Institute Genome Sequencing Center for Infectious Disease"/>
            <person name="Wu L."/>
            <person name="Ma J."/>
        </authorList>
    </citation>
    <scope>NUCLEOTIDE SEQUENCE [LARGE SCALE GENOMIC DNA]</scope>
    <source>
        <strain evidence="5">JCM 13006</strain>
    </source>
</reference>
<dbReference type="EMBL" id="BAABIS010000001">
    <property type="protein sequence ID" value="GAA4883707.1"/>
    <property type="molecule type" value="Genomic_DNA"/>
</dbReference>
<dbReference type="InterPro" id="IPR036388">
    <property type="entry name" value="WH-like_DNA-bd_sf"/>
</dbReference>
<sequence length="239" mass="24003">MDYLARVAQLMAEAADPADADGLPGRLCAACVLALDLRGAAISVMTGRAHGVVLSASDETVGDVQRVQHTLGEGPCVDAFGAGRPVLVGDLAGPEGDRWPVLAATLAEAPPQVRGVAAFPLGVGGRRMGVLGLYPSDGGSFTGERLAGAWLAADAASLALAGSLAGAAAGSGPAPPWLSEPTVDGVVVDQAVGVVMVQLGVGPETALARLRAHAFATGRPVDRVAQDVVERALRFTGED</sequence>
<dbReference type="RefSeq" id="WP_345701431.1">
    <property type="nucleotide sequence ID" value="NZ_BAABIS010000001.1"/>
</dbReference>
<dbReference type="InterPro" id="IPR005561">
    <property type="entry name" value="ANTAR"/>
</dbReference>
<dbReference type="PIRSF" id="PIRSF036625">
    <property type="entry name" value="GAF_ANTAR"/>
    <property type="match status" value="1"/>
</dbReference>
<protein>
    <submittedName>
        <fullName evidence="4">GAF domain-containing protein</fullName>
    </submittedName>
</protein>
<evidence type="ECO:0000256" key="1">
    <source>
        <dbReference type="ARBA" id="ARBA00023015"/>
    </source>
</evidence>
<dbReference type="Proteomes" id="UP001501752">
    <property type="component" value="Unassembled WGS sequence"/>
</dbReference>
<dbReference type="InterPro" id="IPR003018">
    <property type="entry name" value="GAF"/>
</dbReference>
<dbReference type="Gene3D" id="1.10.10.10">
    <property type="entry name" value="Winged helix-like DNA-binding domain superfamily/Winged helix DNA-binding domain"/>
    <property type="match status" value="1"/>
</dbReference>
<evidence type="ECO:0000256" key="2">
    <source>
        <dbReference type="ARBA" id="ARBA00023163"/>
    </source>
</evidence>
<evidence type="ECO:0000259" key="3">
    <source>
        <dbReference type="SMART" id="SM01012"/>
    </source>
</evidence>
<dbReference type="InterPro" id="IPR029016">
    <property type="entry name" value="GAF-like_dom_sf"/>
</dbReference>
<dbReference type="Pfam" id="PF13185">
    <property type="entry name" value="GAF_2"/>
    <property type="match status" value="1"/>
</dbReference>
<accession>A0ABP9ENL6</accession>
<comment type="caution">
    <text evidence="4">The sequence shown here is derived from an EMBL/GenBank/DDBJ whole genome shotgun (WGS) entry which is preliminary data.</text>
</comment>